<accession>A0ACB8SH49</accession>
<comment type="caution">
    <text evidence="1">The sequence shown here is derived from an EMBL/GenBank/DDBJ whole genome shotgun (WGS) entry which is preliminary data.</text>
</comment>
<dbReference type="EMBL" id="MU277280">
    <property type="protein sequence ID" value="KAI0055760.1"/>
    <property type="molecule type" value="Genomic_DNA"/>
</dbReference>
<proteinExistence type="predicted"/>
<evidence type="ECO:0000313" key="1">
    <source>
        <dbReference type="EMBL" id="KAI0055760.1"/>
    </source>
</evidence>
<organism evidence="1 2">
    <name type="scientific">Artomyces pyxidatus</name>
    <dbReference type="NCBI Taxonomy" id="48021"/>
    <lineage>
        <taxon>Eukaryota</taxon>
        <taxon>Fungi</taxon>
        <taxon>Dikarya</taxon>
        <taxon>Basidiomycota</taxon>
        <taxon>Agaricomycotina</taxon>
        <taxon>Agaricomycetes</taxon>
        <taxon>Russulales</taxon>
        <taxon>Auriscalpiaceae</taxon>
        <taxon>Artomyces</taxon>
    </lineage>
</organism>
<gene>
    <name evidence="1" type="ORF">BV25DRAFT_1815157</name>
</gene>
<evidence type="ECO:0000313" key="2">
    <source>
        <dbReference type="Proteomes" id="UP000814140"/>
    </source>
</evidence>
<reference evidence="1" key="2">
    <citation type="journal article" date="2022" name="New Phytol.">
        <title>Evolutionary transition to the ectomycorrhizal habit in the genomes of a hyperdiverse lineage of mushroom-forming fungi.</title>
        <authorList>
            <person name="Looney B."/>
            <person name="Miyauchi S."/>
            <person name="Morin E."/>
            <person name="Drula E."/>
            <person name="Courty P.E."/>
            <person name="Kohler A."/>
            <person name="Kuo A."/>
            <person name="LaButti K."/>
            <person name="Pangilinan J."/>
            <person name="Lipzen A."/>
            <person name="Riley R."/>
            <person name="Andreopoulos W."/>
            <person name="He G."/>
            <person name="Johnson J."/>
            <person name="Nolan M."/>
            <person name="Tritt A."/>
            <person name="Barry K.W."/>
            <person name="Grigoriev I.V."/>
            <person name="Nagy L.G."/>
            <person name="Hibbett D."/>
            <person name="Henrissat B."/>
            <person name="Matheny P.B."/>
            <person name="Labbe J."/>
            <person name="Martin F.M."/>
        </authorList>
    </citation>
    <scope>NUCLEOTIDE SEQUENCE</scope>
    <source>
        <strain evidence="1">HHB10654</strain>
    </source>
</reference>
<name>A0ACB8SH49_9AGAM</name>
<reference evidence="1" key="1">
    <citation type="submission" date="2021-03" db="EMBL/GenBank/DDBJ databases">
        <authorList>
            <consortium name="DOE Joint Genome Institute"/>
            <person name="Ahrendt S."/>
            <person name="Looney B.P."/>
            <person name="Miyauchi S."/>
            <person name="Morin E."/>
            <person name="Drula E."/>
            <person name="Courty P.E."/>
            <person name="Chicoki N."/>
            <person name="Fauchery L."/>
            <person name="Kohler A."/>
            <person name="Kuo A."/>
            <person name="Labutti K."/>
            <person name="Pangilinan J."/>
            <person name="Lipzen A."/>
            <person name="Riley R."/>
            <person name="Andreopoulos W."/>
            <person name="He G."/>
            <person name="Johnson J."/>
            <person name="Barry K.W."/>
            <person name="Grigoriev I.V."/>
            <person name="Nagy L."/>
            <person name="Hibbett D."/>
            <person name="Henrissat B."/>
            <person name="Matheny P.B."/>
            <person name="Labbe J."/>
            <person name="Martin F."/>
        </authorList>
    </citation>
    <scope>NUCLEOTIDE SEQUENCE</scope>
    <source>
        <strain evidence="1">HHB10654</strain>
    </source>
</reference>
<dbReference type="Proteomes" id="UP000814140">
    <property type="component" value="Unassembled WGS sequence"/>
</dbReference>
<sequence>MSDALFQNSYYIANSFGCILYGMELVLYEMTMHKLLSSKARNTRRERFLILFSTAILVLVTTALSTQVVFGEEMWIVNTNFPGGQDAYLQQFAAVWYQTLGTTASFTLNCFASGFLIHRCFVLWEDVRIVIVPGILCVASCALGVVQLWASGAPQSDFFAGLAAKIEVAYTVTNIALSVLGTGLIMGRILYFAHQSKKLGAGTQSMQTYYGVTAIIVESMLPNALSGIAAVVSFSMNSEVSIVFATISGLLGCVGPQMILLRVVQGRAWRRDQLTEVMTPLAFASRSPPGASVHLDSTAPCDGGDIPVDLELETARKRDLSLIAHILHCFWFM</sequence>
<protein>
    <submittedName>
        <fullName evidence="1">Uncharacterized protein</fullName>
    </submittedName>
</protein>
<keyword evidence="2" id="KW-1185">Reference proteome</keyword>